<evidence type="ECO:0000256" key="2">
    <source>
        <dbReference type="SAM" id="MobiDB-lite"/>
    </source>
</evidence>
<organism evidence="6 10">
    <name type="scientific">Biomphalaria glabrata</name>
    <name type="common">Bloodfluke planorb</name>
    <name type="synonym">Freshwater snail</name>
    <dbReference type="NCBI Taxonomy" id="6526"/>
    <lineage>
        <taxon>Eukaryota</taxon>
        <taxon>Metazoa</taxon>
        <taxon>Spiralia</taxon>
        <taxon>Lophotrochozoa</taxon>
        <taxon>Mollusca</taxon>
        <taxon>Gastropoda</taxon>
        <taxon>Heterobranchia</taxon>
        <taxon>Euthyneura</taxon>
        <taxon>Panpulmonata</taxon>
        <taxon>Hygrophila</taxon>
        <taxon>Lymnaeoidea</taxon>
        <taxon>Planorbidae</taxon>
        <taxon>Biomphalaria</taxon>
    </lineage>
</organism>
<dbReference type="GeneID" id="106070498"/>
<dbReference type="RefSeq" id="XP_055890814.1">
    <property type="nucleotide sequence ID" value="XM_056034839.1"/>
</dbReference>
<dbReference type="PANTHER" id="PTHR12876">
    <property type="entry name" value="N4BP1-RELATED"/>
    <property type="match status" value="1"/>
</dbReference>
<evidence type="ECO:0000313" key="10">
    <source>
        <dbReference type="RefSeq" id="XP_055890817.1"/>
    </source>
</evidence>
<feature type="domain" description="N4BP1 first type I KH-domain" evidence="4">
    <location>
        <begin position="9"/>
        <end position="74"/>
    </location>
</feature>
<feature type="region of interest" description="Disordered" evidence="2">
    <location>
        <begin position="386"/>
        <end position="429"/>
    </location>
</feature>
<feature type="domain" description="RNase NYN" evidence="3">
    <location>
        <begin position="437"/>
        <end position="597"/>
    </location>
</feature>
<dbReference type="PANTHER" id="PTHR12876:SF35">
    <property type="entry name" value="LD08718P-RELATED"/>
    <property type="match status" value="1"/>
</dbReference>
<dbReference type="InterPro" id="IPR021869">
    <property type="entry name" value="RNase_Zc3h12_NYN"/>
</dbReference>
<dbReference type="Proteomes" id="UP001165740">
    <property type="component" value="Chromosome 7"/>
</dbReference>
<evidence type="ECO:0000313" key="9">
    <source>
        <dbReference type="RefSeq" id="XP_055890816.1"/>
    </source>
</evidence>
<dbReference type="Pfam" id="PF11977">
    <property type="entry name" value="RNase_Zc3h12a"/>
    <property type="match status" value="1"/>
</dbReference>
<dbReference type="RefSeq" id="XP_055890816.1">
    <property type="nucleotide sequence ID" value="XM_056034841.1"/>
</dbReference>
<keyword evidence="6" id="KW-1185">Reference proteome</keyword>
<evidence type="ECO:0000259" key="3">
    <source>
        <dbReference type="Pfam" id="PF11977"/>
    </source>
</evidence>
<dbReference type="GO" id="GO:0003729">
    <property type="term" value="F:mRNA binding"/>
    <property type="evidence" value="ECO:0007669"/>
    <property type="project" value="TreeGrafter"/>
</dbReference>
<evidence type="ECO:0000259" key="5">
    <source>
        <dbReference type="Pfam" id="PF23054"/>
    </source>
</evidence>
<feature type="domain" description="N4BP1 C-terminal UBA" evidence="5">
    <location>
        <begin position="641"/>
        <end position="688"/>
    </location>
</feature>
<dbReference type="GO" id="GO:0005634">
    <property type="term" value="C:nucleus"/>
    <property type="evidence" value="ECO:0007669"/>
    <property type="project" value="TreeGrafter"/>
</dbReference>
<dbReference type="RefSeq" id="XP_055890817.1">
    <property type="nucleotide sequence ID" value="XM_056034842.1"/>
</dbReference>
<comment type="similarity">
    <text evidence="1">Belongs to the N4BP1 family.</text>
</comment>
<dbReference type="RefSeq" id="XP_055890815.1">
    <property type="nucleotide sequence ID" value="XM_056034840.1"/>
</dbReference>
<feature type="compositionally biased region" description="Polar residues" evidence="2">
    <location>
        <begin position="411"/>
        <end position="420"/>
    </location>
</feature>
<sequence>MASTCQGIEFVIDGKKSELVKKHLVKIEKLFSVNIVLKDHFRLKQQYDGVKQWIHITGPVNDCNNAKNYIIALTSPEFYQSLKRMKNHPLLTPNQLDLIEQRAQTVLAFEDGSDDLKIYGTEFSVAVAQSLIDHIIKETQLCHMNDSDSDEVDTVARDRNNSALSTLQKHQNPPFLSDSKTNYTTYASPSVLSPVTLGGQETCDGGLSDRQLTFRDTIPFTNGHFLQPKSYERGKADQNHAINQADSLWQFALDLHYCPEDIERSLSQYDMNNIVKPSDFLKTLDEIKSSRHCGLKQASGATAQAQITMATKGTHIHVPISNVANTGNNVTNTGNNIDLNDSVIFVGEEAPAVSVLDTVIISDDEADIEIDSTVLACTSARGATGGGLLKSPKRGNSKPSYPSQRDIRRPTVNTLQTNDSTESEENTWPKQDYRKDLRYIVIDGSNVAMAHGDNKCFSVRGIVIAVKYFKDRGHDRITVFVPESRRYGDPSKGWYNSDPIRGKQLLEKLNQDGIVKFTPARRLDGGRIIASYDDRYILNLAEQEDGIIVSNDQFRDLCDERATYKRIVHSNLLQYVFVGDAFMPPDDPLGRNGPKLDVFLKNPSYNKPNVSFMPFKEVNRVDKPWQKPIITASANPNDTRRSREETQRLYEQLIQVFPNKDQSLRVYQVLENHCTETDLVKLTNYVMNALFSKDH</sequence>
<protein>
    <submittedName>
        <fullName evidence="7 8">Uncharacterized protein LOC106070498</fullName>
    </submittedName>
</protein>
<gene>
    <name evidence="7 8 9 10" type="primary">LOC106070498</name>
</gene>
<dbReference type="OrthoDB" id="392925at2759"/>
<dbReference type="InterPro" id="IPR056578">
    <property type="entry name" value="UBA_N4BP1_C"/>
</dbReference>
<dbReference type="GO" id="GO:0004521">
    <property type="term" value="F:RNA endonuclease activity"/>
    <property type="evidence" value="ECO:0007669"/>
    <property type="project" value="TreeGrafter"/>
</dbReference>
<proteinExistence type="inferred from homology"/>
<accession>A0A9W3AU45</accession>
<dbReference type="Pfam" id="PF23050">
    <property type="entry name" value="KH_N4BP1_1st"/>
    <property type="match status" value="1"/>
</dbReference>
<dbReference type="InterPro" id="IPR051101">
    <property type="entry name" value="ZC3H12/N4BP1_RNase_Reg"/>
</dbReference>
<evidence type="ECO:0000256" key="1">
    <source>
        <dbReference type="ARBA" id="ARBA00038274"/>
    </source>
</evidence>
<evidence type="ECO:0000313" key="8">
    <source>
        <dbReference type="RefSeq" id="XP_055890815.1"/>
    </source>
</evidence>
<dbReference type="Pfam" id="PF23054">
    <property type="entry name" value="UBA_N4BP1_C"/>
    <property type="match status" value="1"/>
</dbReference>
<dbReference type="InterPro" id="IPR056629">
    <property type="entry name" value="KH_N4BP1_1st"/>
</dbReference>
<dbReference type="FunFam" id="3.40.50.11980:FF:000001">
    <property type="entry name" value="ZC3H12A isoform 1"/>
    <property type="match status" value="1"/>
</dbReference>
<dbReference type="Gene3D" id="3.40.50.11980">
    <property type="match status" value="1"/>
</dbReference>
<evidence type="ECO:0000313" key="7">
    <source>
        <dbReference type="RefSeq" id="XP_055890814.1"/>
    </source>
</evidence>
<dbReference type="AlphaFoldDB" id="A0A9W3AU45"/>
<dbReference type="OMA" id="CIIVEGR"/>
<dbReference type="GO" id="GO:0036464">
    <property type="term" value="C:cytoplasmic ribonucleoprotein granule"/>
    <property type="evidence" value="ECO:0007669"/>
    <property type="project" value="TreeGrafter"/>
</dbReference>
<name>A0A9W3AU45_BIOGL</name>
<evidence type="ECO:0000259" key="4">
    <source>
        <dbReference type="Pfam" id="PF23050"/>
    </source>
</evidence>
<reference evidence="7 8" key="1">
    <citation type="submission" date="2025-04" db="UniProtKB">
        <authorList>
            <consortium name="RefSeq"/>
        </authorList>
    </citation>
    <scope>IDENTIFICATION</scope>
</reference>
<evidence type="ECO:0000313" key="6">
    <source>
        <dbReference type="Proteomes" id="UP001165740"/>
    </source>
</evidence>
<dbReference type="CDD" id="cd09032">
    <property type="entry name" value="KH-I_N4BP1_like_rpt1"/>
    <property type="match status" value="1"/>
</dbReference>